<dbReference type="GO" id="GO:0008270">
    <property type="term" value="F:zinc ion binding"/>
    <property type="evidence" value="ECO:0007669"/>
    <property type="project" value="UniProtKB-KW"/>
</dbReference>
<dbReference type="PROSITE" id="PS50089">
    <property type="entry name" value="ZF_RING_2"/>
    <property type="match status" value="1"/>
</dbReference>
<dbReference type="Pfam" id="PF00653">
    <property type="entry name" value="BIR"/>
    <property type="match status" value="2"/>
</dbReference>
<keyword evidence="9" id="KW-1185">Reference proteome</keyword>
<dbReference type="PROSITE" id="PS50143">
    <property type="entry name" value="BIR_REPEAT_2"/>
    <property type="match status" value="3"/>
</dbReference>
<evidence type="ECO:0000256" key="4">
    <source>
        <dbReference type="ARBA" id="ARBA00022833"/>
    </source>
</evidence>
<dbReference type="Pfam" id="PF13920">
    <property type="entry name" value="zf-C3HC4_3"/>
    <property type="match status" value="1"/>
</dbReference>
<dbReference type="OrthoDB" id="10251804at2759"/>
<evidence type="ECO:0000259" key="7">
    <source>
        <dbReference type="PROSITE" id="PS50089"/>
    </source>
</evidence>
<dbReference type="InterPro" id="IPR013083">
    <property type="entry name" value="Znf_RING/FYVE/PHD"/>
</dbReference>
<feature type="compositionally biased region" description="Low complexity" evidence="6">
    <location>
        <begin position="1"/>
        <end position="11"/>
    </location>
</feature>
<comment type="similarity">
    <text evidence="1">Belongs to the IAP family.</text>
</comment>
<dbReference type="InterPro" id="IPR050784">
    <property type="entry name" value="IAP"/>
</dbReference>
<accession>A0A1W0X459</accession>
<dbReference type="SUPFAM" id="SSF57924">
    <property type="entry name" value="Inhibitor of apoptosis (IAP) repeat"/>
    <property type="match status" value="3"/>
</dbReference>
<dbReference type="GO" id="GO:0051726">
    <property type="term" value="P:regulation of cell cycle"/>
    <property type="evidence" value="ECO:0007669"/>
    <property type="project" value="TreeGrafter"/>
</dbReference>
<dbReference type="InterPro" id="IPR001370">
    <property type="entry name" value="BIR_rpt"/>
</dbReference>
<dbReference type="GO" id="GO:0005634">
    <property type="term" value="C:nucleus"/>
    <property type="evidence" value="ECO:0007669"/>
    <property type="project" value="TreeGrafter"/>
</dbReference>
<dbReference type="Gene3D" id="3.30.40.10">
    <property type="entry name" value="Zinc/RING finger domain, C3HC4 (zinc finger)"/>
    <property type="match status" value="1"/>
</dbReference>
<reference evidence="9" key="1">
    <citation type="submission" date="2017-01" db="EMBL/GenBank/DDBJ databases">
        <title>Comparative genomics of anhydrobiosis in the tardigrade Hypsibius dujardini.</title>
        <authorList>
            <person name="Yoshida Y."/>
            <person name="Koutsovoulos G."/>
            <person name="Laetsch D."/>
            <person name="Stevens L."/>
            <person name="Kumar S."/>
            <person name="Horikawa D."/>
            <person name="Ishino K."/>
            <person name="Komine S."/>
            <person name="Tomita M."/>
            <person name="Blaxter M."/>
            <person name="Arakawa K."/>
        </authorList>
    </citation>
    <scope>NUCLEOTIDE SEQUENCE [LARGE SCALE GENOMIC DNA]</scope>
    <source>
        <strain evidence="9">Z151</strain>
    </source>
</reference>
<gene>
    <name evidence="8" type="ORF">BV898_04050</name>
</gene>
<dbReference type="GO" id="GO:0043066">
    <property type="term" value="P:negative regulation of apoptotic process"/>
    <property type="evidence" value="ECO:0007669"/>
    <property type="project" value="TreeGrafter"/>
</dbReference>
<dbReference type="Proteomes" id="UP000192578">
    <property type="component" value="Unassembled WGS sequence"/>
</dbReference>
<evidence type="ECO:0000256" key="5">
    <source>
        <dbReference type="PROSITE-ProRule" id="PRU00175"/>
    </source>
</evidence>
<organism evidence="8 9">
    <name type="scientific">Hypsibius exemplaris</name>
    <name type="common">Freshwater tardigrade</name>
    <dbReference type="NCBI Taxonomy" id="2072580"/>
    <lineage>
        <taxon>Eukaryota</taxon>
        <taxon>Metazoa</taxon>
        <taxon>Ecdysozoa</taxon>
        <taxon>Tardigrada</taxon>
        <taxon>Eutardigrada</taxon>
        <taxon>Parachela</taxon>
        <taxon>Hypsibioidea</taxon>
        <taxon>Hypsibiidae</taxon>
        <taxon>Hypsibius</taxon>
    </lineage>
</organism>
<dbReference type="PANTHER" id="PTHR10044:SF179">
    <property type="entry name" value="BACULOVIRAL IAP REPEAT-CONTAINING PROTEIN 5"/>
    <property type="match status" value="1"/>
</dbReference>
<dbReference type="InterPro" id="IPR001841">
    <property type="entry name" value="Znf_RING"/>
</dbReference>
<sequence length="698" mass="77692">MMASPLRSSLSSRDESTSTDSNNNGNSDEEDAPSYPEYLSYDTRLATFANWEPFIGRFSIEELAGAGFFVSNLLRNTKALFCYHCNLFVTERTLRSFEFPVAYLHRDVVCCRLKESSDINCSTAVPDQLVHTGTATMEARMRSTTTGPPVPPRGPNTRLSKTSQQQTHKETILARRSSQPEYMNTVVAATPIYNNTFSRSASSSGSMNAELRPVDSLDDSWDDLDGDDTYAEIGSPSTWTREGPADPLINAKPKMDTYAARLATFSTWPTDSPQDPTTFAKYGMFYTGKEDRTQCHACGVIVWGWEPYKGNRKAPLLAHKKFYRDCKFLQDRSWSDTAAKLNPIGPMINWDKADAPHMMTETGRLSTFKLLSILDEEKAKAMSEAGFYYLSTSREVKCFFCGCVTTLADAQMDPWTAHAQCTSLTGCTFLNRKRGYLFIRKARRRLEAPETPEPQNENSFGELDSSPSASSSGVKGMLKRIVPPNVRSQVQRNSRLAFDSVMSFAASVAGSSSSSRPPSERKASTSEEVPHMEPEPETPVLPPPRTEYTTREQTSQSGVDRLTVIKSVISMGFTVKQVEKALDELANREPPQTPTPENIVQIILDITENERILSASKKLAAASTSDHRLRPTKVITVVPVTETISPIPERLCVICFDRSSEMVFVPCGHVKTCGVCCKMVETCPMCRQAIQDRIRIFL</sequence>
<feature type="compositionally biased region" description="Basic and acidic residues" evidence="6">
    <location>
        <begin position="518"/>
        <end position="534"/>
    </location>
</feature>
<dbReference type="FunFam" id="1.10.1170.10:FF:000002">
    <property type="entry name" value="Baculoviral IAP repeat containing 7"/>
    <property type="match status" value="1"/>
</dbReference>
<proteinExistence type="inferred from homology"/>
<comment type="caution">
    <text evidence="8">The sequence shown here is derived from an EMBL/GenBank/DDBJ whole genome shotgun (WGS) entry which is preliminary data.</text>
</comment>
<dbReference type="PANTHER" id="PTHR10044">
    <property type="entry name" value="INHIBITOR OF APOPTOSIS"/>
    <property type="match status" value="1"/>
</dbReference>
<name>A0A1W0X459_HYPEX</name>
<dbReference type="SMART" id="SM00184">
    <property type="entry name" value="RING"/>
    <property type="match status" value="1"/>
</dbReference>
<feature type="region of interest" description="Disordered" evidence="6">
    <location>
        <begin position="1"/>
        <end position="35"/>
    </location>
</feature>
<feature type="compositionally biased region" description="Low complexity" evidence="6">
    <location>
        <begin position="508"/>
        <end position="517"/>
    </location>
</feature>
<dbReference type="AlphaFoldDB" id="A0A1W0X459"/>
<feature type="region of interest" description="Disordered" evidence="6">
    <location>
        <begin position="447"/>
        <end position="486"/>
    </location>
</feature>
<evidence type="ECO:0000313" key="9">
    <source>
        <dbReference type="Proteomes" id="UP000192578"/>
    </source>
</evidence>
<dbReference type="Gene3D" id="1.10.1170.10">
    <property type="entry name" value="Inhibitor Of Apoptosis Protein (2mihbC-IAP-1), Chain A"/>
    <property type="match status" value="3"/>
</dbReference>
<dbReference type="GO" id="GO:0061630">
    <property type="term" value="F:ubiquitin protein ligase activity"/>
    <property type="evidence" value="ECO:0007669"/>
    <property type="project" value="TreeGrafter"/>
</dbReference>
<dbReference type="EMBL" id="MTYJ01000019">
    <property type="protein sequence ID" value="OQV22201.1"/>
    <property type="molecule type" value="Genomic_DNA"/>
</dbReference>
<dbReference type="GO" id="GO:0031398">
    <property type="term" value="P:positive regulation of protein ubiquitination"/>
    <property type="evidence" value="ECO:0007669"/>
    <property type="project" value="TreeGrafter"/>
</dbReference>
<feature type="region of interest" description="Disordered" evidence="6">
    <location>
        <begin position="508"/>
        <end position="556"/>
    </location>
</feature>
<feature type="domain" description="RING-type" evidence="7">
    <location>
        <begin position="652"/>
        <end position="687"/>
    </location>
</feature>
<evidence type="ECO:0000256" key="2">
    <source>
        <dbReference type="ARBA" id="ARBA00022723"/>
    </source>
</evidence>
<keyword evidence="4" id="KW-0862">Zinc</keyword>
<dbReference type="SMART" id="SM00238">
    <property type="entry name" value="BIR"/>
    <property type="match status" value="2"/>
</dbReference>
<evidence type="ECO:0000313" key="8">
    <source>
        <dbReference type="EMBL" id="OQV22201.1"/>
    </source>
</evidence>
<evidence type="ECO:0000256" key="1">
    <source>
        <dbReference type="ARBA" id="ARBA00006672"/>
    </source>
</evidence>
<evidence type="ECO:0000256" key="3">
    <source>
        <dbReference type="ARBA" id="ARBA00022771"/>
    </source>
</evidence>
<dbReference type="CDD" id="cd00022">
    <property type="entry name" value="BIR"/>
    <property type="match status" value="1"/>
</dbReference>
<dbReference type="GO" id="GO:0005737">
    <property type="term" value="C:cytoplasm"/>
    <property type="evidence" value="ECO:0007669"/>
    <property type="project" value="TreeGrafter"/>
</dbReference>
<keyword evidence="2" id="KW-0479">Metal-binding</keyword>
<keyword evidence="3 5" id="KW-0863">Zinc-finger</keyword>
<protein>
    <submittedName>
        <fullName evidence="8">Baculoviral IAP repeat-containing protein 7-A</fullName>
    </submittedName>
</protein>
<dbReference type="GO" id="GO:0043027">
    <property type="term" value="F:cysteine-type endopeptidase inhibitor activity involved in apoptotic process"/>
    <property type="evidence" value="ECO:0007669"/>
    <property type="project" value="TreeGrafter"/>
</dbReference>
<feature type="region of interest" description="Disordered" evidence="6">
    <location>
        <begin position="139"/>
        <end position="172"/>
    </location>
</feature>
<evidence type="ECO:0000256" key="6">
    <source>
        <dbReference type="SAM" id="MobiDB-lite"/>
    </source>
</evidence>